<reference evidence="1 2" key="1">
    <citation type="journal article" date="2014" name="Int. J. Syst. Evol. Microbiol.">
        <title>Complete genome sequence of Corynebacterium casei LMG S-19264T (=DSM 44701T), isolated from a smear-ripened cheese.</title>
        <authorList>
            <consortium name="US DOE Joint Genome Institute (JGI-PGF)"/>
            <person name="Walter F."/>
            <person name="Albersmeier A."/>
            <person name="Kalinowski J."/>
            <person name="Ruckert C."/>
        </authorList>
    </citation>
    <scope>NUCLEOTIDE SEQUENCE [LARGE SCALE GENOMIC DNA]</scope>
    <source>
        <strain evidence="1 2">CGMCC 1.12925</strain>
    </source>
</reference>
<dbReference type="AlphaFoldDB" id="A0A916ZQS6"/>
<dbReference type="PROSITE" id="PS51257">
    <property type="entry name" value="PROKAR_LIPOPROTEIN"/>
    <property type="match status" value="1"/>
</dbReference>
<name>A0A916ZQS6_9FLAO</name>
<dbReference type="InterPro" id="IPR036514">
    <property type="entry name" value="SGNH_hydro_sf"/>
</dbReference>
<dbReference type="Proteomes" id="UP000599688">
    <property type="component" value="Unassembled WGS sequence"/>
</dbReference>
<evidence type="ECO:0000313" key="2">
    <source>
        <dbReference type="Proteomes" id="UP000599688"/>
    </source>
</evidence>
<protein>
    <submittedName>
        <fullName evidence="1">Outer membrane protein</fullName>
    </submittedName>
</protein>
<sequence>MKKYIFLSALASLALIGCEPEFDSSIEEGDFYSAGDADFSNFVSVGNSLTAGYADNALYVEGQLNSFPNIMAGQFELVGGGEFKQPLMEDNLGGLKLNGNLIQGNRLVLAINENGMPSPRPLAGDPQTDISNQLSGSFNNMGVPGAKSFHFVAPGYGSVPGVAQGTANPYFARFASSAEATVIGDAAAQQPSFFSFWIGNNDILGYATSGGSGENQQGNFNPATYGPNDITDINVFANVYSQALNSMNTETTSGGVVFNIPNVTNIPFFTTVPVNPIPLDAQTAGGLAQFYGLYNNQILPGLQGFGLLSADEVAARQVNFQAGEGNFVTVRDESLTDIAPFLQNPPFNLPPELASLFGQVRQATENDLITLTASSVIGSPIGQIEFMGNQIPLINGITVPLADQFVLTPQEQMQITQAQIAYNSTIEGLANQNNLAFVNVDAILAEASNSGVSYNGGVLSTEFATGGAFSLDGVHLTPRGYALIANRAIQAINQTYNADIPQVDIGYYRTIMPSNNVD</sequence>
<dbReference type="RefSeq" id="WP_188405410.1">
    <property type="nucleotide sequence ID" value="NZ_BMGL01000004.1"/>
</dbReference>
<accession>A0A916ZQS6</accession>
<dbReference type="EMBL" id="BMGL01000004">
    <property type="protein sequence ID" value="GGE08171.1"/>
    <property type="molecule type" value="Genomic_DNA"/>
</dbReference>
<comment type="caution">
    <text evidence="1">The sequence shown here is derived from an EMBL/GenBank/DDBJ whole genome shotgun (WGS) entry which is preliminary data.</text>
</comment>
<dbReference type="SUPFAM" id="SSF52266">
    <property type="entry name" value="SGNH hydrolase"/>
    <property type="match status" value="2"/>
</dbReference>
<evidence type="ECO:0000313" key="1">
    <source>
        <dbReference type="EMBL" id="GGE08171.1"/>
    </source>
</evidence>
<keyword evidence="2" id="KW-1185">Reference proteome</keyword>
<gene>
    <name evidence="1" type="ORF">GCM10010831_07150</name>
</gene>
<dbReference type="GO" id="GO:0016788">
    <property type="term" value="F:hydrolase activity, acting on ester bonds"/>
    <property type="evidence" value="ECO:0007669"/>
    <property type="project" value="UniProtKB-ARBA"/>
</dbReference>
<dbReference type="Gene3D" id="3.40.50.1110">
    <property type="entry name" value="SGNH hydrolase"/>
    <property type="match status" value="1"/>
</dbReference>
<organism evidence="1 2">
    <name type="scientific">Psychroflexus salis</name>
    <dbReference type="NCBI Taxonomy" id="1526574"/>
    <lineage>
        <taxon>Bacteria</taxon>
        <taxon>Pseudomonadati</taxon>
        <taxon>Bacteroidota</taxon>
        <taxon>Flavobacteriia</taxon>
        <taxon>Flavobacteriales</taxon>
        <taxon>Flavobacteriaceae</taxon>
        <taxon>Psychroflexus</taxon>
    </lineage>
</organism>
<proteinExistence type="predicted"/>